<reference evidence="1" key="1">
    <citation type="submission" date="2023-01" db="EMBL/GenBank/DDBJ databases">
        <title>Human gut microbiome strain richness.</title>
        <authorList>
            <person name="Chen-Liaw A."/>
        </authorList>
    </citation>
    <scope>NUCLEOTIDE SEQUENCE</scope>
    <source>
        <strain evidence="1">1001217st1_A9_1001217B_191108</strain>
    </source>
</reference>
<sequence length="64" mass="7405">MAFQLKPNRKETENKTIRFPISLIEKIDIAISNQEVSFSSFVIQACEYALENMETDSNHINDNK</sequence>
<name>A0AB35J0A0_MEDGN</name>
<protein>
    <recommendedName>
        <fullName evidence="3">CopG family transcriptional regulator</fullName>
    </recommendedName>
</protein>
<dbReference type="RefSeq" id="WP_118052379.1">
    <property type="nucleotide sequence ID" value="NZ_BAABSA010000016.1"/>
</dbReference>
<accession>A0AB35J0A0</accession>
<dbReference type="EMBL" id="JAQMLR010000002">
    <property type="protein sequence ID" value="MDB8737760.1"/>
    <property type="molecule type" value="Genomic_DNA"/>
</dbReference>
<comment type="caution">
    <text evidence="1">The sequence shown here is derived from an EMBL/GenBank/DDBJ whole genome shotgun (WGS) entry which is preliminary data.</text>
</comment>
<organism evidence="1 2">
    <name type="scientific">Mediterraneibacter gnavus</name>
    <name type="common">Ruminococcus gnavus</name>
    <dbReference type="NCBI Taxonomy" id="33038"/>
    <lineage>
        <taxon>Bacteria</taxon>
        <taxon>Bacillati</taxon>
        <taxon>Bacillota</taxon>
        <taxon>Clostridia</taxon>
        <taxon>Lachnospirales</taxon>
        <taxon>Lachnospiraceae</taxon>
        <taxon>Mediterraneibacter</taxon>
    </lineage>
</organism>
<evidence type="ECO:0000313" key="1">
    <source>
        <dbReference type="EMBL" id="MDB8737760.1"/>
    </source>
</evidence>
<dbReference type="Proteomes" id="UP001211731">
    <property type="component" value="Unassembled WGS sequence"/>
</dbReference>
<dbReference type="AlphaFoldDB" id="A0AB35J0A0"/>
<evidence type="ECO:0008006" key="3">
    <source>
        <dbReference type="Google" id="ProtNLM"/>
    </source>
</evidence>
<dbReference type="NCBIfam" id="NF041551">
    <property type="entry name" value="YlcI_YnfO_N"/>
    <property type="match status" value="1"/>
</dbReference>
<proteinExistence type="predicted"/>
<evidence type="ECO:0000313" key="2">
    <source>
        <dbReference type="Proteomes" id="UP001211731"/>
    </source>
</evidence>
<gene>
    <name evidence="1" type="ORF">PNU63_02960</name>
</gene>